<name>A0A7X2CZY4_9LACT</name>
<keyword evidence="3" id="KW-1185">Reference proteome</keyword>
<keyword evidence="1" id="KW-0472">Membrane</keyword>
<evidence type="ECO:0000313" key="2">
    <source>
        <dbReference type="EMBL" id="MQW38708.1"/>
    </source>
</evidence>
<evidence type="ECO:0000313" key="3">
    <source>
        <dbReference type="Proteomes" id="UP000439550"/>
    </source>
</evidence>
<sequence length="118" mass="14138">MLPKIIVALYPILVFIALVFIFKFFRIRPLTHRRLKIPDVYTVFLVIGLQMFGHHLSSISILPYYFLIISGLALVILMLDLLYYHTFRTRTFFKLWWRITFIITFVIYCAFAIFLLIN</sequence>
<dbReference type="RefSeq" id="WP_153495095.1">
    <property type="nucleotide sequence ID" value="NZ_CAXYUY010000009.1"/>
</dbReference>
<accession>A0A7X2CZY4</accession>
<dbReference type="Proteomes" id="UP000439550">
    <property type="component" value="Unassembled WGS sequence"/>
</dbReference>
<feature type="transmembrane region" description="Helical" evidence="1">
    <location>
        <begin position="95"/>
        <end position="117"/>
    </location>
</feature>
<dbReference type="EMBL" id="WITJ01000002">
    <property type="protein sequence ID" value="MQW38708.1"/>
    <property type="molecule type" value="Genomic_DNA"/>
</dbReference>
<feature type="transmembrane region" description="Helical" evidence="1">
    <location>
        <begin position="62"/>
        <end position="83"/>
    </location>
</feature>
<feature type="transmembrane region" description="Helical" evidence="1">
    <location>
        <begin position="37"/>
        <end position="56"/>
    </location>
</feature>
<comment type="caution">
    <text evidence="2">The sequence shown here is derived from an EMBL/GenBank/DDBJ whole genome shotgun (WGS) entry which is preliminary data.</text>
</comment>
<dbReference type="OrthoDB" id="2299708at2"/>
<protein>
    <submittedName>
        <fullName evidence="2">DUF3397 family protein</fullName>
    </submittedName>
</protein>
<organism evidence="2 3">
    <name type="scientific">Lactococcus hircilactis</name>
    <dbReference type="NCBI Taxonomy" id="1494462"/>
    <lineage>
        <taxon>Bacteria</taxon>
        <taxon>Bacillati</taxon>
        <taxon>Bacillota</taxon>
        <taxon>Bacilli</taxon>
        <taxon>Lactobacillales</taxon>
        <taxon>Streptococcaceae</taxon>
        <taxon>Lactococcus</taxon>
    </lineage>
</organism>
<reference evidence="2 3" key="1">
    <citation type="submission" date="2019-10" db="EMBL/GenBank/DDBJ databases">
        <authorList>
            <person name="Dong K."/>
        </authorList>
    </citation>
    <scope>NUCLEOTIDE SEQUENCE [LARGE SCALE GENOMIC DNA]</scope>
    <source>
        <strain evidence="2 3">DSM 28960</strain>
    </source>
</reference>
<dbReference type="AlphaFoldDB" id="A0A7X2CZY4"/>
<evidence type="ECO:0000256" key="1">
    <source>
        <dbReference type="SAM" id="Phobius"/>
    </source>
</evidence>
<dbReference type="InterPro" id="IPR024515">
    <property type="entry name" value="DUF3397"/>
</dbReference>
<keyword evidence="1" id="KW-0812">Transmembrane</keyword>
<proteinExistence type="predicted"/>
<keyword evidence="1" id="KW-1133">Transmembrane helix</keyword>
<dbReference type="Pfam" id="PF11877">
    <property type="entry name" value="DUF3397"/>
    <property type="match status" value="1"/>
</dbReference>
<gene>
    <name evidence="2" type="ORF">GHI93_01920</name>
</gene>
<feature type="transmembrane region" description="Helical" evidence="1">
    <location>
        <begin position="6"/>
        <end position="25"/>
    </location>
</feature>